<dbReference type="SUPFAM" id="SSF49354">
    <property type="entry name" value="PapD-like"/>
    <property type="match status" value="2"/>
</dbReference>
<dbReference type="eggNOG" id="KOG4185">
    <property type="taxonomic scope" value="Eukaryota"/>
</dbReference>
<comment type="subcellular location">
    <subcellularLocation>
        <location evidence="1">Membrane</location>
        <topology evidence="1">Single-pass type IV membrane protein</topology>
    </subcellularLocation>
</comment>
<evidence type="ECO:0000256" key="7">
    <source>
        <dbReference type="ARBA" id="ARBA00022989"/>
    </source>
</evidence>
<keyword evidence="3" id="KW-0812">Transmembrane</keyword>
<dbReference type="GO" id="GO:0005886">
    <property type="term" value="C:plasma membrane"/>
    <property type="evidence" value="ECO:0007669"/>
    <property type="project" value="TreeGrafter"/>
</dbReference>
<evidence type="ECO:0000256" key="1">
    <source>
        <dbReference type="ARBA" id="ARBA00004211"/>
    </source>
</evidence>
<accession>E3MNL9</accession>
<evidence type="ECO:0000313" key="13">
    <source>
        <dbReference type="EMBL" id="EFP06158.1"/>
    </source>
</evidence>
<reference evidence="13" key="1">
    <citation type="submission" date="2007-07" db="EMBL/GenBank/DDBJ databases">
        <title>PCAP assembly of the Caenorhabditis remanei genome.</title>
        <authorList>
            <consortium name="The Caenorhabditis remanei Sequencing Consortium"/>
            <person name="Wilson R.K."/>
        </authorList>
    </citation>
    <scope>NUCLEOTIDE SEQUENCE [LARGE SCALE GENOMIC DNA]</scope>
    <source>
        <strain evidence="13">PB4641</strain>
    </source>
</reference>
<protein>
    <recommendedName>
        <fullName evidence="15">Major sperm protein</fullName>
    </recommendedName>
</protein>
<dbReference type="OrthoDB" id="264603at2759"/>
<dbReference type="InterPro" id="IPR027370">
    <property type="entry name" value="Znf-RING_euk"/>
</dbReference>
<keyword evidence="5 9" id="KW-0863">Zinc-finger</keyword>
<proteinExistence type="inferred from homology"/>
<keyword evidence="8" id="KW-0472">Membrane</keyword>
<gene>
    <name evidence="13" type="ORF">CRE_05838</name>
</gene>
<keyword evidence="6" id="KW-0862">Zinc</keyword>
<evidence type="ECO:0000259" key="11">
    <source>
        <dbReference type="PROSITE" id="PS50089"/>
    </source>
</evidence>
<dbReference type="PROSITE" id="PS00518">
    <property type="entry name" value="ZF_RING_1"/>
    <property type="match status" value="1"/>
</dbReference>
<dbReference type="Pfam" id="PF00635">
    <property type="entry name" value="Motile_Sperm"/>
    <property type="match status" value="2"/>
</dbReference>
<dbReference type="PROSITE" id="PS50089">
    <property type="entry name" value="ZF_RING_2"/>
    <property type="match status" value="1"/>
</dbReference>
<dbReference type="InterPro" id="IPR013783">
    <property type="entry name" value="Ig-like_fold"/>
</dbReference>
<keyword evidence="14" id="KW-1185">Reference proteome</keyword>
<dbReference type="Gene3D" id="3.30.40.10">
    <property type="entry name" value="Zinc/RING finger domain, C3HC4 (zinc finger)"/>
    <property type="match status" value="1"/>
</dbReference>
<evidence type="ECO:0000256" key="4">
    <source>
        <dbReference type="ARBA" id="ARBA00022723"/>
    </source>
</evidence>
<dbReference type="PANTHER" id="PTHR10809:SF6">
    <property type="entry name" value="AT11025P-RELATED"/>
    <property type="match status" value="1"/>
</dbReference>
<name>E3MNL9_CAERE</name>
<organism evidence="14">
    <name type="scientific">Caenorhabditis remanei</name>
    <name type="common">Caenorhabditis vulgaris</name>
    <dbReference type="NCBI Taxonomy" id="31234"/>
    <lineage>
        <taxon>Eukaryota</taxon>
        <taxon>Metazoa</taxon>
        <taxon>Ecdysozoa</taxon>
        <taxon>Nematoda</taxon>
        <taxon>Chromadorea</taxon>
        <taxon>Rhabditida</taxon>
        <taxon>Rhabditina</taxon>
        <taxon>Rhabditomorpha</taxon>
        <taxon>Rhabditoidea</taxon>
        <taxon>Rhabditidae</taxon>
        <taxon>Peloderinae</taxon>
        <taxon>Caenorhabditis</taxon>
    </lineage>
</organism>
<dbReference type="InParanoid" id="E3MNL9"/>
<evidence type="ECO:0000256" key="3">
    <source>
        <dbReference type="ARBA" id="ARBA00022692"/>
    </source>
</evidence>
<dbReference type="PROSITE" id="PS50202">
    <property type="entry name" value="MSP"/>
    <property type="match status" value="2"/>
</dbReference>
<dbReference type="InterPro" id="IPR013083">
    <property type="entry name" value="Znf_RING/FYVE/PHD"/>
</dbReference>
<dbReference type="Proteomes" id="UP000008281">
    <property type="component" value="Unassembled WGS sequence"/>
</dbReference>
<dbReference type="HOGENOM" id="CLU_376553_0_0_1"/>
<evidence type="ECO:0000256" key="2">
    <source>
        <dbReference type="ARBA" id="ARBA00008932"/>
    </source>
</evidence>
<dbReference type="InterPro" id="IPR008962">
    <property type="entry name" value="PapD-like_sf"/>
</dbReference>
<dbReference type="Pfam" id="PF13445">
    <property type="entry name" value="zf-RING_UBOX"/>
    <property type="match status" value="1"/>
</dbReference>
<dbReference type="AlphaFoldDB" id="E3MNL9"/>
<keyword evidence="7" id="KW-1133">Transmembrane helix</keyword>
<dbReference type="GO" id="GO:0005789">
    <property type="term" value="C:endoplasmic reticulum membrane"/>
    <property type="evidence" value="ECO:0007669"/>
    <property type="project" value="InterPro"/>
</dbReference>
<comment type="similarity">
    <text evidence="2">Belongs to the VAMP-associated protein (VAP) (TC 9.B.17) family.</text>
</comment>
<feature type="region of interest" description="Disordered" evidence="10">
    <location>
        <begin position="607"/>
        <end position="637"/>
    </location>
</feature>
<dbReference type="STRING" id="31234.E3MNL9"/>
<dbReference type="GO" id="GO:0008270">
    <property type="term" value="F:zinc ion binding"/>
    <property type="evidence" value="ECO:0007669"/>
    <property type="project" value="UniProtKB-KW"/>
</dbReference>
<evidence type="ECO:0000256" key="10">
    <source>
        <dbReference type="SAM" id="MobiDB-lite"/>
    </source>
</evidence>
<dbReference type="SMART" id="SM00184">
    <property type="entry name" value="RING"/>
    <property type="match status" value="1"/>
</dbReference>
<sequence length="737" mass="82956">MKALLEVTPSDELKFTRSASGVFTASMTLKNTSSNSICFKVKTTAPQQQYSVRPRQSYLKQGESQRIVLILSGEIPSAADPHKFIVQSCVAPAEDIQDFKSIWKNVDPSQICYNKLRTIFVEENNASSGEDNKKITTKSISSSQQTSKYIPLDLKEVDIPDGNLDSLDVEDRKALLEVTPNDELKFTFSSTTGLFNAYITLENTSSNPIFYKLNTMATLSKHFVSANMGFLKKGEIQQIEVTLCEEIPSAADPHRFMVQTCVVPVEDVEDLESIWKVVEPARICLSELTTSIGNRIPSSGEESKPIVEETIKDVSSSQLKYIPEELADARRELNEARKEIEESRATHSKEVKNIRKKLAKALDDRAAALRELNEACTENEEIRTTHSIDVSKIRQELVEARADADAARQELNEARKEIEGGLKEILQVRELDDAQRELNEARKEIEESRATHSKEVKNIRKKLAKARADGDAARQELNDAHKAIEENRVAHLNDVKEIREELDDAQRELNEARKEIEESRATHSKEVKNIRKKLAKARADGDAARQELNDARKAIEENRVAHLNDVKEIREELAEAHRELNEARKELEESRASHSNEVTNIRQELETVRSDGDAARRELNEARKENEESRATNSKNVREIRQAKAALDAIRDITLNYEGGQGMRAAQTRFECEICALEFTDVGGNCTPKVLRCGHTICSSCVNSLQQNNSVTCPFCRVVTSKLAEICNNYIILGDNH</sequence>
<feature type="domain" description="MSP" evidence="12">
    <location>
        <begin position="4"/>
        <end position="121"/>
    </location>
</feature>
<dbReference type="eggNOG" id="KOG0439">
    <property type="taxonomic scope" value="Eukaryota"/>
</dbReference>
<dbReference type="GO" id="GO:0090158">
    <property type="term" value="P:endoplasmic reticulum membrane organization"/>
    <property type="evidence" value="ECO:0007669"/>
    <property type="project" value="TreeGrafter"/>
</dbReference>
<evidence type="ECO:0000313" key="14">
    <source>
        <dbReference type="Proteomes" id="UP000008281"/>
    </source>
</evidence>
<evidence type="ECO:0000259" key="12">
    <source>
        <dbReference type="PROSITE" id="PS50202"/>
    </source>
</evidence>
<dbReference type="InterPro" id="IPR016763">
    <property type="entry name" value="VAP"/>
</dbReference>
<dbReference type="EMBL" id="DS268460">
    <property type="protein sequence ID" value="EFP06158.1"/>
    <property type="molecule type" value="Genomic_DNA"/>
</dbReference>
<dbReference type="InterPro" id="IPR001841">
    <property type="entry name" value="Znf_RING"/>
</dbReference>
<dbReference type="InterPro" id="IPR017907">
    <property type="entry name" value="Znf_RING_CS"/>
</dbReference>
<keyword evidence="4" id="KW-0479">Metal-binding</keyword>
<evidence type="ECO:0008006" key="15">
    <source>
        <dbReference type="Google" id="ProtNLM"/>
    </source>
</evidence>
<dbReference type="InterPro" id="IPR000535">
    <property type="entry name" value="MSP_dom"/>
</dbReference>
<evidence type="ECO:0000256" key="8">
    <source>
        <dbReference type="ARBA" id="ARBA00023136"/>
    </source>
</evidence>
<evidence type="ECO:0000256" key="9">
    <source>
        <dbReference type="PROSITE-ProRule" id="PRU00175"/>
    </source>
</evidence>
<dbReference type="GO" id="GO:0061817">
    <property type="term" value="P:endoplasmic reticulum-plasma membrane tethering"/>
    <property type="evidence" value="ECO:0007669"/>
    <property type="project" value="TreeGrafter"/>
</dbReference>
<evidence type="ECO:0000256" key="5">
    <source>
        <dbReference type="ARBA" id="ARBA00022771"/>
    </source>
</evidence>
<dbReference type="PANTHER" id="PTHR10809">
    <property type="entry name" value="VESICLE-ASSOCIATED MEMBRANE PROTEIN-ASSOCIATED PROTEIN"/>
    <property type="match status" value="1"/>
</dbReference>
<evidence type="ECO:0000256" key="6">
    <source>
        <dbReference type="ARBA" id="ARBA00022833"/>
    </source>
</evidence>
<dbReference type="Gene3D" id="2.60.40.10">
    <property type="entry name" value="Immunoglobulins"/>
    <property type="match status" value="2"/>
</dbReference>
<feature type="domain" description="RING-type" evidence="11">
    <location>
        <begin position="672"/>
        <end position="717"/>
    </location>
</feature>
<dbReference type="SUPFAM" id="SSF57850">
    <property type="entry name" value="RING/U-box"/>
    <property type="match status" value="1"/>
</dbReference>
<dbReference type="FunCoup" id="E3MNL9">
    <property type="interactions" value="397"/>
</dbReference>
<dbReference type="GO" id="GO:0033149">
    <property type="term" value="F:FFAT motif binding"/>
    <property type="evidence" value="ECO:0007669"/>
    <property type="project" value="TreeGrafter"/>
</dbReference>
<feature type="domain" description="MSP" evidence="12">
    <location>
        <begin position="175"/>
        <end position="293"/>
    </location>
</feature>